<gene>
    <name evidence="2" type="ORF">WAX74_01000</name>
</gene>
<dbReference type="SUPFAM" id="SSF140652">
    <property type="entry name" value="YozE-like"/>
    <property type="match status" value="1"/>
</dbReference>
<protein>
    <submittedName>
        <fullName evidence="2">YozE family protein</fullName>
    </submittedName>
</protein>
<dbReference type="InterPro" id="IPR023089">
    <property type="entry name" value="YozE_SAM-like"/>
</dbReference>
<evidence type="ECO:0000313" key="2">
    <source>
        <dbReference type="EMBL" id="MEI4768234.1"/>
    </source>
</evidence>
<dbReference type="NCBIfam" id="NF010193">
    <property type="entry name" value="PRK13672.1"/>
    <property type="match status" value="1"/>
</dbReference>
<comment type="caution">
    <text evidence="2">The sequence shown here is derived from an EMBL/GenBank/DDBJ whole genome shotgun (WGS) entry which is preliminary data.</text>
</comment>
<accession>A0ABU8F0C1</accession>
<evidence type="ECO:0000313" key="3">
    <source>
        <dbReference type="Proteomes" id="UP001364890"/>
    </source>
</evidence>
<organism evidence="2 3">
    <name type="scientific">Psychrobacillus mangrovi</name>
    <dbReference type="NCBI Taxonomy" id="3117745"/>
    <lineage>
        <taxon>Bacteria</taxon>
        <taxon>Bacillati</taxon>
        <taxon>Bacillota</taxon>
        <taxon>Bacilli</taxon>
        <taxon>Bacillales</taxon>
        <taxon>Bacillaceae</taxon>
        <taxon>Psychrobacillus</taxon>
    </lineage>
</organism>
<reference evidence="2 3" key="1">
    <citation type="submission" date="2024-01" db="EMBL/GenBank/DDBJ databases">
        <title>Seven novel Bacillus-like species.</title>
        <authorList>
            <person name="Liu G."/>
        </authorList>
    </citation>
    <scope>NUCLEOTIDE SEQUENCE [LARGE SCALE GENOMIC DNA]</scope>
    <source>
        <strain evidence="2 3">FJAT-51614</strain>
    </source>
</reference>
<dbReference type="Proteomes" id="UP001364890">
    <property type="component" value="Unassembled WGS sequence"/>
</dbReference>
<dbReference type="Pfam" id="PF06855">
    <property type="entry name" value="YozE_SAM_like"/>
    <property type="match status" value="1"/>
</dbReference>
<proteinExistence type="predicted"/>
<dbReference type="InterPro" id="IPR036806">
    <property type="entry name" value="YozE_SAM-like_sf"/>
</dbReference>
<feature type="domain" description="YozE SAM-like" evidence="1">
    <location>
        <begin position="4"/>
        <end position="69"/>
    </location>
</feature>
<evidence type="ECO:0000259" key="1">
    <source>
        <dbReference type="Pfam" id="PF06855"/>
    </source>
</evidence>
<keyword evidence="3" id="KW-1185">Reference proteome</keyword>
<dbReference type="EMBL" id="JBAWSY010000001">
    <property type="protein sequence ID" value="MEI4768234.1"/>
    <property type="molecule type" value="Genomic_DNA"/>
</dbReference>
<name>A0ABU8F0C1_9BACI</name>
<dbReference type="RefSeq" id="WP_336495792.1">
    <property type="nucleotide sequence ID" value="NZ_JBAWSY010000001.1"/>
</dbReference>
<dbReference type="Gene3D" id="1.10.150.260">
    <property type="entry name" value="YozE SAM-like"/>
    <property type="match status" value="1"/>
</dbReference>
<sequence length="73" mass="8814">MNQSFYLYVLKYRGGEKKDKKSLFAEMMFNQHDFPKAETSFDALSKYIEELAHPDMSATIFDELWELYYEARR</sequence>